<dbReference type="eggNOG" id="ENOG502SDDV">
    <property type="taxonomic scope" value="Eukaryota"/>
</dbReference>
<evidence type="ECO:0000313" key="2">
    <source>
        <dbReference type="EMBL" id="EFP02313.1"/>
    </source>
</evidence>
<dbReference type="Proteomes" id="UP000008281">
    <property type="component" value="Unassembled WGS sequence"/>
</dbReference>
<dbReference type="PANTHER" id="PTHR14540:SF2">
    <property type="entry name" value="INTEGRATOR COMPLEX SUBUNIT 15"/>
    <property type="match status" value="1"/>
</dbReference>
<dbReference type="InterPro" id="IPR027844">
    <property type="entry name" value="INTS15"/>
</dbReference>
<dbReference type="OrthoDB" id="5861309at2759"/>
<evidence type="ECO:0000313" key="3">
    <source>
        <dbReference type="Proteomes" id="UP000008281"/>
    </source>
</evidence>
<dbReference type="OMA" id="LAVQYPC"/>
<organism evidence="3">
    <name type="scientific">Caenorhabditis remanei</name>
    <name type="common">Caenorhabditis vulgaris</name>
    <dbReference type="NCBI Taxonomy" id="31234"/>
    <lineage>
        <taxon>Eukaryota</taxon>
        <taxon>Metazoa</taxon>
        <taxon>Ecdysozoa</taxon>
        <taxon>Nematoda</taxon>
        <taxon>Chromadorea</taxon>
        <taxon>Rhabditida</taxon>
        <taxon>Rhabditina</taxon>
        <taxon>Rhabditomorpha</taxon>
        <taxon>Rhabditoidea</taxon>
        <taxon>Rhabditidae</taxon>
        <taxon>Peloderinae</taxon>
        <taxon>Caenorhabditis</taxon>
    </lineage>
</organism>
<protein>
    <submittedName>
        <fullName evidence="2">Uncharacterized protein</fullName>
    </submittedName>
</protein>
<dbReference type="InParanoid" id="E3MIA7"/>
<keyword evidence="3" id="KW-1185">Reference proteome</keyword>
<dbReference type="HOGENOM" id="CLU_811942_0_0_1"/>
<proteinExistence type="predicted"/>
<dbReference type="Pfam" id="PF14964">
    <property type="entry name" value="INTS15"/>
    <property type="match status" value="1"/>
</dbReference>
<dbReference type="EMBL" id="DS268447">
    <property type="protein sequence ID" value="EFP02313.1"/>
    <property type="molecule type" value="Genomic_DNA"/>
</dbReference>
<feature type="compositionally biased region" description="Polar residues" evidence="1">
    <location>
        <begin position="18"/>
        <end position="27"/>
    </location>
</feature>
<dbReference type="STRING" id="31234.E3MIA7"/>
<feature type="compositionally biased region" description="Low complexity" evidence="1">
    <location>
        <begin position="7"/>
        <end position="17"/>
    </location>
</feature>
<reference evidence="2" key="1">
    <citation type="submission" date="2007-07" db="EMBL/GenBank/DDBJ databases">
        <title>PCAP assembly of the Caenorhabditis remanei genome.</title>
        <authorList>
            <consortium name="The Caenorhabditis remanei Sequencing Consortium"/>
            <person name="Wilson R.K."/>
        </authorList>
    </citation>
    <scope>NUCLEOTIDE SEQUENCE [LARGE SCALE GENOMIC DNA]</scope>
    <source>
        <strain evidence="2">PB4641</strain>
    </source>
</reference>
<dbReference type="FunCoup" id="E3MIA7">
    <property type="interactions" value="229"/>
</dbReference>
<evidence type="ECO:0000256" key="1">
    <source>
        <dbReference type="SAM" id="MobiDB-lite"/>
    </source>
</evidence>
<feature type="compositionally biased region" description="Low complexity" evidence="1">
    <location>
        <begin position="28"/>
        <end position="55"/>
    </location>
</feature>
<name>E3MIA7_CAERE</name>
<sequence length="408" mass="45942">MDSDTLAAAVKAAGAGAPNTSSGASQNSSPPAATPTTQTASTVTPTTSSTTATPFTEQAKAVLTQLVKTSKMSRSRGSGLAEKPEVQLLIDKDLFLIQSDRRTKMNPIQQLQLIRILAQFFLERVDDGHRYAYFEAIFLGRADDITLHEYRLSVMFQLVSFSIQYPVVQILNHVMGWLCQLKSEEQQKLYSDRLIDMIVEHFVRLSNEENKLNEYLHPLENSCSEFCALFVARAPLYGALSPPMIELFNRFCSRNMQFVLRHFRDTPWLGNEFAEKVFPKLVEHILSDETEDSDNLSSCVCYFLFRWHLDVLATAERKGPTKRLEVLDLLLSPDYSWTKRRAGVIASAIGASTKCDEAIRKELQRLEVPEDFKPVVLMLCSEGVKNNPQGVIDAISELHLARELEQMA</sequence>
<dbReference type="AlphaFoldDB" id="E3MIA7"/>
<accession>E3MIA7</accession>
<dbReference type="PANTHER" id="PTHR14540">
    <property type="entry name" value="INTEGRATOR COMPLEX SUBUNIT 15"/>
    <property type="match status" value="1"/>
</dbReference>
<gene>
    <name evidence="2" type="ORF">CRE_01062</name>
</gene>
<feature type="region of interest" description="Disordered" evidence="1">
    <location>
        <begin position="1"/>
        <end position="55"/>
    </location>
</feature>